<proteinExistence type="predicted"/>
<organism evidence="3 4">
    <name type="scientific">Zeimonas arvi</name>
    <dbReference type="NCBI Taxonomy" id="2498847"/>
    <lineage>
        <taxon>Bacteria</taxon>
        <taxon>Pseudomonadati</taxon>
        <taxon>Pseudomonadota</taxon>
        <taxon>Betaproteobacteria</taxon>
        <taxon>Burkholderiales</taxon>
        <taxon>Burkholderiaceae</taxon>
        <taxon>Zeimonas</taxon>
    </lineage>
</organism>
<sequence>MSRLASRAARVVAAASRAALPTPAATFTALALSVAVLASAARAAPPAAPAPSASPLDPAAPATALPQRQGLAGGYRPLPALEPLPWRRLFDDSGDFVDHDRPAGAPQAGREPGPQAERPPLAQAAPAAHGHGGADASSGASAPAGADAVATVLRIDREAQRVRLRHGPIAKLEMPGMTMLFQVADPALLDAVSVGETIGFRVEQRGQAFVIIDWVREGAK</sequence>
<keyword evidence="2" id="KW-0732">Signal</keyword>
<gene>
    <name evidence="3" type="ORF">FHP08_03590</name>
</gene>
<feature type="chain" id="PRO_5022812721" evidence="2">
    <location>
        <begin position="44"/>
        <end position="220"/>
    </location>
</feature>
<keyword evidence="4" id="KW-1185">Reference proteome</keyword>
<dbReference type="OrthoDB" id="9180744at2"/>
<feature type="region of interest" description="Disordered" evidence="1">
    <location>
        <begin position="92"/>
        <end position="142"/>
    </location>
</feature>
<feature type="compositionally biased region" description="Basic and acidic residues" evidence="1">
    <location>
        <begin position="92"/>
        <end position="102"/>
    </location>
</feature>
<reference evidence="3 4" key="1">
    <citation type="submission" date="2019-06" db="EMBL/GenBank/DDBJ databases">
        <title>Quisquiliibacterium sp. nov., isolated from a maize field.</title>
        <authorList>
            <person name="Lin S.-Y."/>
            <person name="Tsai C.-F."/>
            <person name="Young C.-C."/>
        </authorList>
    </citation>
    <scope>NUCLEOTIDE SEQUENCE [LARGE SCALE GENOMIC DNA]</scope>
    <source>
        <strain evidence="3 4">CC-CFT501</strain>
    </source>
</reference>
<feature type="compositionally biased region" description="Low complexity" evidence="1">
    <location>
        <begin position="124"/>
        <end position="142"/>
    </location>
</feature>
<dbReference type="EMBL" id="VDUY01000001">
    <property type="protein sequence ID" value="TXL68773.1"/>
    <property type="molecule type" value="Genomic_DNA"/>
</dbReference>
<name>A0A5C8P636_9BURK</name>
<dbReference type="AlphaFoldDB" id="A0A5C8P636"/>
<dbReference type="RefSeq" id="WP_147702909.1">
    <property type="nucleotide sequence ID" value="NZ_VDUY01000001.1"/>
</dbReference>
<dbReference type="Pfam" id="PF11604">
    <property type="entry name" value="CusF_Ec"/>
    <property type="match status" value="1"/>
</dbReference>
<dbReference type="InterPro" id="IPR042230">
    <property type="entry name" value="CusF_sf"/>
</dbReference>
<evidence type="ECO:0000313" key="4">
    <source>
        <dbReference type="Proteomes" id="UP000321548"/>
    </source>
</evidence>
<dbReference type="Gene3D" id="2.40.50.320">
    <property type="entry name" value="Copper binding periplasmic protein CusF"/>
    <property type="match status" value="1"/>
</dbReference>
<dbReference type="Proteomes" id="UP000321548">
    <property type="component" value="Unassembled WGS sequence"/>
</dbReference>
<evidence type="ECO:0000256" key="1">
    <source>
        <dbReference type="SAM" id="MobiDB-lite"/>
    </source>
</evidence>
<evidence type="ECO:0000256" key="2">
    <source>
        <dbReference type="SAM" id="SignalP"/>
    </source>
</evidence>
<dbReference type="InterPro" id="IPR021647">
    <property type="entry name" value="CusF_Ec"/>
</dbReference>
<evidence type="ECO:0000313" key="3">
    <source>
        <dbReference type="EMBL" id="TXL68773.1"/>
    </source>
</evidence>
<comment type="caution">
    <text evidence="3">The sequence shown here is derived from an EMBL/GenBank/DDBJ whole genome shotgun (WGS) entry which is preliminary data.</text>
</comment>
<protein>
    <submittedName>
        <fullName evidence="3">Copper-binding protein</fullName>
    </submittedName>
</protein>
<feature type="signal peptide" evidence="2">
    <location>
        <begin position="1"/>
        <end position="43"/>
    </location>
</feature>
<accession>A0A5C8P636</accession>